<dbReference type="STRING" id="449.LHA_0085"/>
<accession>A0A0A8UK27</accession>
<dbReference type="RefSeq" id="WP_045104783.1">
    <property type="nucleotide sequence ID" value="NZ_LN681225.1"/>
</dbReference>
<reference evidence="3" key="1">
    <citation type="submission" date="2014-09" db="EMBL/GenBank/DDBJ databases">
        <authorList>
            <person name="Gomez-Valero L."/>
        </authorList>
    </citation>
    <scope>NUCLEOTIDE SEQUENCE [LARGE SCALE GENOMIC DNA]</scope>
    <source>
        <strain evidence="3">ATCC35250</strain>
    </source>
</reference>
<evidence type="ECO:0000256" key="1">
    <source>
        <dbReference type="SAM" id="Phobius"/>
    </source>
</evidence>
<evidence type="ECO:0000313" key="3">
    <source>
        <dbReference type="Proteomes" id="UP000032803"/>
    </source>
</evidence>
<dbReference type="HOGENOM" id="CLU_2178872_0_0_6"/>
<dbReference type="PATRIC" id="fig|449.7.peg.1871"/>
<gene>
    <name evidence="2" type="ORF">LHA_0085</name>
</gene>
<keyword evidence="3" id="KW-1185">Reference proteome</keyword>
<name>A0A0A8UK27_LEGHA</name>
<proteinExistence type="predicted"/>
<keyword evidence="1" id="KW-0812">Transmembrane</keyword>
<dbReference type="AlphaFoldDB" id="A0A0A8UK27"/>
<dbReference type="Proteomes" id="UP000032803">
    <property type="component" value="Chromosome I"/>
</dbReference>
<sequence length="105" mass="11461">MPEIITKYPEKVIKVLNGAHIHCGIGDKQAILRGCPQDKFCATPTGELCIYGLNDITQMNQIHSLELCRNMDVLMPLVGLLLVSFALGMLAGIKISQNPKSIPKS</sequence>
<protein>
    <submittedName>
        <fullName evidence="2">Conserved hypothethical protein</fullName>
    </submittedName>
</protein>
<dbReference type="KEGG" id="lha:LHA_0085"/>
<keyword evidence="1" id="KW-0472">Membrane</keyword>
<evidence type="ECO:0000313" key="2">
    <source>
        <dbReference type="EMBL" id="CEK09205.1"/>
    </source>
</evidence>
<organism evidence="2 3">
    <name type="scientific">Legionella hackeliae</name>
    <dbReference type="NCBI Taxonomy" id="449"/>
    <lineage>
        <taxon>Bacteria</taxon>
        <taxon>Pseudomonadati</taxon>
        <taxon>Pseudomonadota</taxon>
        <taxon>Gammaproteobacteria</taxon>
        <taxon>Legionellales</taxon>
        <taxon>Legionellaceae</taxon>
        <taxon>Legionella</taxon>
    </lineage>
</organism>
<dbReference type="EMBL" id="LN681225">
    <property type="protein sequence ID" value="CEK09205.1"/>
    <property type="molecule type" value="Genomic_DNA"/>
</dbReference>
<dbReference type="OrthoDB" id="5642936at2"/>
<keyword evidence="1" id="KW-1133">Transmembrane helix</keyword>
<feature type="transmembrane region" description="Helical" evidence="1">
    <location>
        <begin position="73"/>
        <end position="93"/>
    </location>
</feature>